<reference evidence="2" key="1">
    <citation type="submission" date="2022-07" db="EMBL/GenBank/DDBJ databases">
        <authorList>
            <person name="Wu T."/>
        </authorList>
    </citation>
    <scope>NUCLEOTIDE SEQUENCE</scope>
    <source>
        <strain evidence="2">SD-1</strain>
    </source>
</reference>
<evidence type="ECO:0008006" key="4">
    <source>
        <dbReference type="Google" id="ProtNLM"/>
    </source>
</evidence>
<dbReference type="AlphaFoldDB" id="A0AAX3EGD6"/>
<dbReference type="Proteomes" id="UP001163293">
    <property type="component" value="Chromosome"/>
</dbReference>
<dbReference type="RefSeq" id="WP_069696750.1">
    <property type="nucleotide sequence ID" value="NZ_CP043010.1"/>
</dbReference>
<evidence type="ECO:0000313" key="2">
    <source>
        <dbReference type="EMBL" id="UYV97054.1"/>
    </source>
</evidence>
<feature type="transmembrane region" description="Helical" evidence="1">
    <location>
        <begin position="61"/>
        <end position="84"/>
    </location>
</feature>
<name>A0AAX3EGD6_PAEUR</name>
<gene>
    <name evidence="2" type="ORF">NL394_18740</name>
</gene>
<proteinExistence type="predicted"/>
<keyword evidence="1" id="KW-0472">Membrane</keyword>
<dbReference type="EMBL" id="CP101185">
    <property type="protein sequence ID" value="UYV97054.1"/>
    <property type="molecule type" value="Genomic_DNA"/>
</dbReference>
<sequence length="115" mass="12206">MASEDTNPTPSNESPARRDVTVRRAPKFVPFMVLGAILGAIVAAIIAFSRPADPEFDAPTVFGFFLVACAGGGVILFSILALILDRLSVKRSERAVVEAVPDSVPDEGPEHDGDR</sequence>
<keyword evidence="3" id="KW-1185">Reference proteome</keyword>
<protein>
    <recommendedName>
        <fullName evidence="4">Amino acid transporter</fullName>
    </recommendedName>
</protein>
<evidence type="ECO:0000256" key="1">
    <source>
        <dbReference type="SAM" id="Phobius"/>
    </source>
</evidence>
<keyword evidence="1" id="KW-0812">Transmembrane</keyword>
<feature type="transmembrane region" description="Helical" evidence="1">
    <location>
        <begin position="28"/>
        <end position="49"/>
    </location>
</feature>
<evidence type="ECO:0000313" key="3">
    <source>
        <dbReference type="Proteomes" id="UP001163293"/>
    </source>
</evidence>
<organism evidence="2 3">
    <name type="scientific">Paenarthrobacter ureafaciens</name>
    <dbReference type="NCBI Taxonomy" id="37931"/>
    <lineage>
        <taxon>Bacteria</taxon>
        <taxon>Bacillati</taxon>
        <taxon>Actinomycetota</taxon>
        <taxon>Actinomycetes</taxon>
        <taxon>Micrococcales</taxon>
        <taxon>Micrococcaceae</taxon>
        <taxon>Paenarthrobacter</taxon>
    </lineage>
</organism>
<keyword evidence="1" id="KW-1133">Transmembrane helix</keyword>
<accession>A0AAX3EGD6</accession>